<keyword evidence="5" id="KW-1185">Reference proteome</keyword>
<reference evidence="4" key="2">
    <citation type="submission" date="2013-07" db="EMBL/GenBank/DDBJ databases">
        <authorList>
            <consortium name="The Broad Institute Genome Sequencing Platform"/>
            <person name="Cuomo C."/>
            <person name="Litvintseva A."/>
            <person name="Chen Y."/>
            <person name="Heitman J."/>
            <person name="Sun S."/>
            <person name="Springer D."/>
            <person name="Dromer F."/>
            <person name="Young S.K."/>
            <person name="Zeng Q."/>
            <person name="Gargeya S."/>
            <person name="Fitzgerald M."/>
            <person name="Abouelleil A."/>
            <person name="Alvarado L."/>
            <person name="Berlin A.M."/>
            <person name="Chapman S.B."/>
            <person name="Dewar J."/>
            <person name="Goldberg J."/>
            <person name="Griggs A."/>
            <person name="Gujja S."/>
            <person name="Hansen M."/>
            <person name="Howarth C."/>
            <person name="Imamovic A."/>
            <person name="Larimer J."/>
            <person name="McCowan C."/>
            <person name="Murphy C."/>
            <person name="Pearson M."/>
            <person name="Priest M."/>
            <person name="Roberts A."/>
            <person name="Saif S."/>
            <person name="Shea T."/>
            <person name="Sykes S."/>
            <person name="Wortman J."/>
            <person name="Nusbaum C."/>
            <person name="Birren B."/>
        </authorList>
    </citation>
    <scope>NUCLEOTIDE SEQUENCE</scope>
    <source>
        <strain evidence="4">CBS 10117</strain>
    </source>
</reference>
<reference evidence="3" key="1">
    <citation type="submission" date="2013-07" db="EMBL/GenBank/DDBJ databases">
        <title>The Genome Sequence of Cryptococcus dejecticola CBS10117.</title>
        <authorList>
            <consortium name="The Broad Institute Genome Sequencing Platform"/>
            <person name="Cuomo C."/>
            <person name="Litvintseva A."/>
            <person name="Chen Y."/>
            <person name="Heitman J."/>
            <person name="Sun S."/>
            <person name="Springer D."/>
            <person name="Dromer F."/>
            <person name="Young S.K."/>
            <person name="Zeng Q."/>
            <person name="Gargeya S."/>
            <person name="Fitzgerald M."/>
            <person name="Abouelleil A."/>
            <person name="Alvarado L."/>
            <person name="Berlin A.M."/>
            <person name="Chapman S.B."/>
            <person name="Dewar J."/>
            <person name="Goldberg J."/>
            <person name="Griggs A."/>
            <person name="Gujja S."/>
            <person name="Hansen M."/>
            <person name="Howarth C."/>
            <person name="Imamovic A."/>
            <person name="Larimer J."/>
            <person name="McCowan C."/>
            <person name="Murphy C."/>
            <person name="Pearson M."/>
            <person name="Priest M."/>
            <person name="Roberts A."/>
            <person name="Saif S."/>
            <person name="Shea T."/>
            <person name="Sykes S."/>
            <person name="Wortman J."/>
            <person name="Nusbaum C."/>
            <person name="Birren B."/>
        </authorList>
    </citation>
    <scope>NUCLEOTIDE SEQUENCE [LARGE SCALE GENOMIC DNA]</scope>
    <source>
        <strain evidence="3">CBS 10117</strain>
    </source>
</reference>
<dbReference type="AlphaFoldDB" id="A0A1A6AA39"/>
<keyword evidence="2" id="KW-1133">Transmembrane helix</keyword>
<feature type="region of interest" description="Disordered" evidence="1">
    <location>
        <begin position="211"/>
        <end position="265"/>
    </location>
</feature>
<gene>
    <name evidence="3" type="ORF">I303_02946</name>
    <name evidence="4" type="ORF">I303_102926</name>
</gene>
<evidence type="ECO:0000256" key="1">
    <source>
        <dbReference type="SAM" id="MobiDB-lite"/>
    </source>
</evidence>
<feature type="compositionally biased region" description="Basic and acidic residues" evidence="1">
    <location>
        <begin position="215"/>
        <end position="243"/>
    </location>
</feature>
<dbReference type="GeneID" id="28966645"/>
<keyword evidence="2" id="KW-0472">Membrane</keyword>
<dbReference type="Proteomes" id="UP000078595">
    <property type="component" value="Chromosome 3"/>
</dbReference>
<feature type="region of interest" description="Disordered" evidence="1">
    <location>
        <begin position="35"/>
        <end position="57"/>
    </location>
</feature>
<organism evidence="3">
    <name type="scientific">Kwoniella dejecticola CBS 10117</name>
    <dbReference type="NCBI Taxonomy" id="1296121"/>
    <lineage>
        <taxon>Eukaryota</taxon>
        <taxon>Fungi</taxon>
        <taxon>Dikarya</taxon>
        <taxon>Basidiomycota</taxon>
        <taxon>Agaricomycotina</taxon>
        <taxon>Tremellomycetes</taxon>
        <taxon>Tremellales</taxon>
        <taxon>Cryptococcaceae</taxon>
        <taxon>Kwoniella</taxon>
    </lineage>
</organism>
<reference evidence="4" key="3">
    <citation type="submission" date="2024-02" db="EMBL/GenBank/DDBJ databases">
        <title>Comparative genomics of Cryptococcus and Kwoniella reveals pathogenesis evolution and contrasting modes of karyotype evolution via chromosome fusion or intercentromeric recombination.</title>
        <authorList>
            <person name="Coelho M.A."/>
            <person name="David-Palma M."/>
            <person name="Shea T."/>
            <person name="Bowers K."/>
            <person name="McGinley-Smith S."/>
            <person name="Mohammad A.W."/>
            <person name="Gnirke A."/>
            <person name="Yurkov A.M."/>
            <person name="Nowrousian M."/>
            <person name="Sun S."/>
            <person name="Cuomo C.A."/>
            <person name="Heitman J."/>
        </authorList>
    </citation>
    <scope>NUCLEOTIDE SEQUENCE</scope>
    <source>
        <strain evidence="4">CBS 10117</strain>
    </source>
</reference>
<dbReference type="RefSeq" id="XP_018264767.1">
    <property type="nucleotide sequence ID" value="XM_018406273.1"/>
</dbReference>
<dbReference type="KEGG" id="kdj:28966645"/>
<evidence type="ECO:0000313" key="3">
    <source>
        <dbReference type="EMBL" id="OBR86925.1"/>
    </source>
</evidence>
<dbReference type="EMBL" id="KI894029">
    <property type="protein sequence ID" value="OBR86925.1"/>
    <property type="molecule type" value="Genomic_DNA"/>
</dbReference>
<dbReference type="OrthoDB" id="2563074at2759"/>
<dbReference type="EMBL" id="CP144532">
    <property type="protein sequence ID" value="WWC60355.1"/>
    <property type="molecule type" value="Genomic_DNA"/>
</dbReference>
<dbReference type="VEuPathDB" id="FungiDB:I303_02946"/>
<protein>
    <submittedName>
        <fullName evidence="3">Uncharacterized protein</fullName>
    </submittedName>
</protein>
<keyword evidence="2" id="KW-0812">Transmembrane</keyword>
<name>A0A1A6AA39_9TREE</name>
<sequence>MSKKPTELESAALTNFTPAGQAALYHIHLAQQAEKDEKAALDAEKKRQEKAREENRPEELRAGEIVDRWIKEWCPPLYQFLDIFSPPHLTIGIFIFAHLAFWYTVPWYFHFVIPWPTTYFIPLYCSWKSIYSSKDRVLWLSYWPILGVLEYFEILLFRDQARSMVRWPKLKAIFCIVMYSIIDNQVILDSRGKPKDKKPIFGAVKLMKKILPSSPREKEKDKEEERTSSSGRENDKAKDKDRQSSGQKARSGGDEKAQKAPKKPK</sequence>
<accession>A0A1A6AA39</accession>
<evidence type="ECO:0000313" key="4">
    <source>
        <dbReference type="EMBL" id="WWC60355.1"/>
    </source>
</evidence>
<evidence type="ECO:0000256" key="2">
    <source>
        <dbReference type="SAM" id="Phobius"/>
    </source>
</evidence>
<evidence type="ECO:0000313" key="5">
    <source>
        <dbReference type="Proteomes" id="UP000078595"/>
    </source>
</evidence>
<proteinExistence type="predicted"/>
<feature type="transmembrane region" description="Helical" evidence="2">
    <location>
        <begin position="137"/>
        <end position="158"/>
    </location>
</feature>